<dbReference type="Gene3D" id="1.10.10.10">
    <property type="entry name" value="Winged helix-like DNA-binding domain superfamily/Winged helix DNA-binding domain"/>
    <property type="match status" value="1"/>
</dbReference>
<dbReference type="GO" id="GO:0043531">
    <property type="term" value="F:ADP binding"/>
    <property type="evidence" value="ECO:0007669"/>
    <property type="project" value="InterPro"/>
</dbReference>
<evidence type="ECO:0000259" key="6">
    <source>
        <dbReference type="Pfam" id="PF23598"/>
    </source>
</evidence>
<feature type="region of interest" description="Disordered" evidence="4">
    <location>
        <begin position="1"/>
        <end position="30"/>
    </location>
</feature>
<dbReference type="InterPro" id="IPR032675">
    <property type="entry name" value="LRR_dom_sf"/>
</dbReference>
<gene>
    <name evidence="7" type="ORF">EJB05_25829</name>
</gene>
<dbReference type="SUPFAM" id="SSF52058">
    <property type="entry name" value="L domain-like"/>
    <property type="match status" value="1"/>
</dbReference>
<evidence type="ECO:0000256" key="3">
    <source>
        <dbReference type="ARBA" id="ARBA00022821"/>
    </source>
</evidence>
<feature type="domain" description="Disease resistance R13L4/SHOC-2-like LRR" evidence="6">
    <location>
        <begin position="279"/>
        <end position="636"/>
    </location>
</feature>
<dbReference type="FunFam" id="1.10.10.10:FF:000322">
    <property type="entry name" value="Probable disease resistance protein At1g63360"/>
    <property type="match status" value="1"/>
</dbReference>
<evidence type="ECO:0000256" key="1">
    <source>
        <dbReference type="ARBA" id="ARBA00022614"/>
    </source>
</evidence>
<dbReference type="Pfam" id="PF23598">
    <property type="entry name" value="LRR_14"/>
    <property type="match status" value="1"/>
</dbReference>
<feature type="non-terminal residue" evidence="7">
    <location>
        <position position="1"/>
    </location>
</feature>
<evidence type="ECO:0000313" key="8">
    <source>
        <dbReference type="Proteomes" id="UP000324897"/>
    </source>
</evidence>
<sequence length="748" mass="85254">MGTGAIRGGRARDGGGGDQGREIDGVGWGRSEEGDRWEEVAIMEAGEPEEEGIDGIGKTIRVEFRIDDLKAIGMKIIKKCDGLPLAIKIIGALLSTRPQNESEWDSILNHHQWSLDGLPDELDHQLYLSYRDLSPQVKLCFLYCSNFPEGAIIVRDIVVGMWVSEGFIHAPDQLVSHEELEVAARYYDELIRRNLLQPIANAHETRDQCTMHNVVHSFAQFMTREETSLVFQDGNGFNTINSYQRLRRLAIWPTVSVPEWSTLSQQGTLRTLIILSRITFKPNDSLTCFPNLRVLHISCEGSDRFLNSLCQLKHLRYLHLEHNDISRLPDDIGKMKFLQHIKLVNCKKLCHLPESIVNLVHLRTLCLDGSSLNVLPKRIYELTNLRSLPAPFPVHMDGDQCNLEELAPLSNLRDLRIEGLEKLRASSFAEKAMIGRKGNLRYLELNCNRSRPVEQNQQATKEVFDALCPPAEASLENLVMSRYFGKRLPNWMWGQASEALERLKYLKLDVPYCTQLPDGLCRLPRLLSMVIVSAPAITHVGPEFQGSSMLVAGDAAANSAGFPRLKNLELNWLCRWEKWEWNGEEHSEAALSMPVLERLVIKECTKLSYLPPGLANSNRLALRELKLHNLTNLISVDDFPSVVELDLFRCRELKRISGLPRLQRIRIVRCPNLKMMQGVPALGSMKLWDISMVTLPEYLRQCVNLWHLRLDCKKELYDSLVRGSSEWGKISHIQNLILDYYPKFDEDQ</sequence>
<dbReference type="Gramene" id="TVU23460">
    <property type="protein sequence ID" value="TVU23460"/>
    <property type="gene ID" value="EJB05_25829"/>
</dbReference>
<dbReference type="InterPro" id="IPR036388">
    <property type="entry name" value="WH-like_DNA-bd_sf"/>
</dbReference>
<keyword evidence="8" id="KW-1185">Reference proteome</keyword>
<protein>
    <submittedName>
        <fullName evidence="7">Uncharacterized protein</fullName>
    </submittedName>
</protein>
<keyword evidence="1" id="KW-0433">Leucine-rich repeat</keyword>
<dbReference type="InterPro" id="IPR055414">
    <property type="entry name" value="LRR_R13L4/SHOC2-like"/>
</dbReference>
<dbReference type="SMART" id="SM00369">
    <property type="entry name" value="LRR_TYP"/>
    <property type="match status" value="3"/>
</dbReference>
<dbReference type="Gene3D" id="3.80.10.10">
    <property type="entry name" value="Ribonuclease Inhibitor"/>
    <property type="match status" value="2"/>
</dbReference>
<feature type="compositionally biased region" description="Basic and acidic residues" evidence="4">
    <location>
        <begin position="10"/>
        <end position="30"/>
    </location>
</feature>
<reference evidence="7 8" key="1">
    <citation type="journal article" date="2019" name="Sci. Rep.">
        <title>A high-quality genome of Eragrostis curvula grass provides insights into Poaceae evolution and supports new strategies to enhance forage quality.</title>
        <authorList>
            <person name="Carballo J."/>
            <person name="Santos B.A.C.M."/>
            <person name="Zappacosta D."/>
            <person name="Garbus I."/>
            <person name="Selva J.P."/>
            <person name="Gallo C.A."/>
            <person name="Diaz A."/>
            <person name="Albertini E."/>
            <person name="Caccamo M."/>
            <person name="Echenique V."/>
        </authorList>
    </citation>
    <scope>NUCLEOTIDE SEQUENCE [LARGE SCALE GENOMIC DNA]</scope>
    <source>
        <strain evidence="8">cv. Victoria</strain>
        <tissue evidence="7">Leaf</tissue>
    </source>
</reference>
<accession>A0A5J9UJT8</accession>
<dbReference type="OrthoDB" id="762143at2759"/>
<evidence type="ECO:0000256" key="4">
    <source>
        <dbReference type="SAM" id="MobiDB-lite"/>
    </source>
</evidence>
<keyword evidence="2" id="KW-0677">Repeat</keyword>
<dbReference type="PROSITE" id="PS51450">
    <property type="entry name" value="LRR"/>
    <property type="match status" value="1"/>
</dbReference>
<dbReference type="AlphaFoldDB" id="A0A5J9UJT8"/>
<dbReference type="GO" id="GO:0009626">
    <property type="term" value="P:plant-type hypersensitive response"/>
    <property type="evidence" value="ECO:0007669"/>
    <property type="project" value="UniProtKB-ARBA"/>
</dbReference>
<dbReference type="InterPro" id="IPR001611">
    <property type="entry name" value="Leu-rich_rpt"/>
</dbReference>
<dbReference type="InterPro" id="IPR003591">
    <property type="entry name" value="Leu-rich_rpt_typical-subtyp"/>
</dbReference>
<dbReference type="InterPro" id="IPR058922">
    <property type="entry name" value="WHD_DRP"/>
</dbReference>
<dbReference type="GO" id="GO:0002758">
    <property type="term" value="P:innate immune response-activating signaling pathway"/>
    <property type="evidence" value="ECO:0007669"/>
    <property type="project" value="UniProtKB-ARBA"/>
</dbReference>
<feature type="domain" description="Disease resistance protein winged helix" evidence="5">
    <location>
        <begin position="147"/>
        <end position="219"/>
    </location>
</feature>
<dbReference type="Gene3D" id="1.10.8.430">
    <property type="entry name" value="Helical domain of apoptotic protease-activating factors"/>
    <property type="match status" value="1"/>
</dbReference>
<organism evidence="7 8">
    <name type="scientific">Eragrostis curvula</name>
    <name type="common">weeping love grass</name>
    <dbReference type="NCBI Taxonomy" id="38414"/>
    <lineage>
        <taxon>Eukaryota</taxon>
        <taxon>Viridiplantae</taxon>
        <taxon>Streptophyta</taxon>
        <taxon>Embryophyta</taxon>
        <taxon>Tracheophyta</taxon>
        <taxon>Spermatophyta</taxon>
        <taxon>Magnoliopsida</taxon>
        <taxon>Liliopsida</taxon>
        <taxon>Poales</taxon>
        <taxon>Poaceae</taxon>
        <taxon>PACMAD clade</taxon>
        <taxon>Chloridoideae</taxon>
        <taxon>Eragrostideae</taxon>
        <taxon>Eragrostidinae</taxon>
        <taxon>Eragrostis</taxon>
    </lineage>
</organism>
<name>A0A5J9UJT8_9POAL</name>
<dbReference type="PANTHER" id="PTHR23155">
    <property type="entry name" value="DISEASE RESISTANCE PROTEIN RP"/>
    <property type="match status" value="1"/>
</dbReference>
<dbReference type="GO" id="GO:0042742">
    <property type="term" value="P:defense response to bacterium"/>
    <property type="evidence" value="ECO:0007669"/>
    <property type="project" value="UniProtKB-ARBA"/>
</dbReference>
<evidence type="ECO:0000259" key="5">
    <source>
        <dbReference type="Pfam" id="PF23559"/>
    </source>
</evidence>
<dbReference type="PANTHER" id="PTHR23155:SF1095">
    <property type="entry name" value="OS05G0250700 PROTEIN"/>
    <property type="match status" value="1"/>
</dbReference>
<dbReference type="InterPro" id="IPR044974">
    <property type="entry name" value="Disease_R_plants"/>
</dbReference>
<comment type="caution">
    <text evidence="7">The sequence shown here is derived from an EMBL/GenBank/DDBJ whole genome shotgun (WGS) entry which is preliminary data.</text>
</comment>
<dbReference type="Proteomes" id="UP000324897">
    <property type="component" value="Chromosome 2"/>
</dbReference>
<dbReference type="InterPro" id="IPR027417">
    <property type="entry name" value="P-loop_NTPase"/>
</dbReference>
<dbReference type="EMBL" id="RWGY01000013">
    <property type="protein sequence ID" value="TVU23460.1"/>
    <property type="molecule type" value="Genomic_DNA"/>
</dbReference>
<evidence type="ECO:0000313" key="7">
    <source>
        <dbReference type="EMBL" id="TVU23460.1"/>
    </source>
</evidence>
<dbReference type="Pfam" id="PF23559">
    <property type="entry name" value="WHD_DRP"/>
    <property type="match status" value="1"/>
</dbReference>
<dbReference type="InterPro" id="IPR042197">
    <property type="entry name" value="Apaf_helical"/>
</dbReference>
<proteinExistence type="predicted"/>
<evidence type="ECO:0000256" key="2">
    <source>
        <dbReference type="ARBA" id="ARBA00022737"/>
    </source>
</evidence>
<keyword evidence="3" id="KW-0611">Plant defense</keyword>
<dbReference type="SUPFAM" id="SSF52540">
    <property type="entry name" value="P-loop containing nucleoside triphosphate hydrolases"/>
    <property type="match status" value="1"/>
</dbReference>